<gene>
    <name evidence="3" type="ORF">DES53_101605</name>
</gene>
<dbReference type="RefSeq" id="WP_113956712.1">
    <property type="nucleotide sequence ID" value="NZ_QNRR01000001.1"/>
</dbReference>
<dbReference type="Gene3D" id="3.40.140.80">
    <property type="match status" value="1"/>
</dbReference>
<dbReference type="InterPro" id="IPR041255">
    <property type="entry name" value="LpxI_N"/>
</dbReference>
<organism evidence="3 4">
    <name type="scientific">Roseimicrobium gellanilyticum</name>
    <dbReference type="NCBI Taxonomy" id="748857"/>
    <lineage>
        <taxon>Bacteria</taxon>
        <taxon>Pseudomonadati</taxon>
        <taxon>Verrucomicrobiota</taxon>
        <taxon>Verrucomicrobiia</taxon>
        <taxon>Verrucomicrobiales</taxon>
        <taxon>Verrucomicrobiaceae</taxon>
        <taxon>Roseimicrobium</taxon>
    </lineage>
</organism>
<dbReference type="Gene3D" id="3.40.50.20">
    <property type="match status" value="1"/>
</dbReference>
<dbReference type="Proteomes" id="UP000253426">
    <property type="component" value="Unassembled WGS sequence"/>
</dbReference>
<dbReference type="PANTHER" id="PTHR39962:SF1">
    <property type="entry name" value="LPXI FAMILY PROTEIN"/>
    <property type="match status" value="1"/>
</dbReference>
<feature type="domain" description="LpxI N-terminal" evidence="2">
    <location>
        <begin position="6"/>
        <end position="133"/>
    </location>
</feature>
<evidence type="ECO:0000313" key="4">
    <source>
        <dbReference type="Proteomes" id="UP000253426"/>
    </source>
</evidence>
<dbReference type="Pfam" id="PF17930">
    <property type="entry name" value="LpxI_N"/>
    <property type="match status" value="1"/>
</dbReference>
<feature type="domain" description="LpxI C-terminal" evidence="1">
    <location>
        <begin position="139"/>
        <end position="265"/>
    </location>
</feature>
<dbReference type="EMBL" id="QNRR01000001">
    <property type="protein sequence ID" value="RBP47805.1"/>
    <property type="molecule type" value="Genomic_DNA"/>
</dbReference>
<dbReference type="InterPro" id="IPR010415">
    <property type="entry name" value="LpxI_C"/>
</dbReference>
<dbReference type="AlphaFoldDB" id="A0A366HWD7"/>
<evidence type="ECO:0000259" key="1">
    <source>
        <dbReference type="Pfam" id="PF06230"/>
    </source>
</evidence>
<accession>A0A366HWD7</accession>
<dbReference type="OrthoDB" id="9789836at2"/>
<name>A0A366HWD7_9BACT</name>
<dbReference type="PANTHER" id="PTHR39962">
    <property type="entry name" value="BLL4848 PROTEIN"/>
    <property type="match status" value="1"/>
</dbReference>
<dbReference type="Pfam" id="PF06230">
    <property type="entry name" value="LpxI_C"/>
    <property type="match status" value="1"/>
</dbReference>
<reference evidence="3 4" key="1">
    <citation type="submission" date="2018-06" db="EMBL/GenBank/DDBJ databases">
        <title>Genomic Encyclopedia of Type Strains, Phase IV (KMG-IV): sequencing the most valuable type-strain genomes for metagenomic binning, comparative biology and taxonomic classification.</title>
        <authorList>
            <person name="Goeker M."/>
        </authorList>
    </citation>
    <scope>NUCLEOTIDE SEQUENCE [LARGE SCALE GENOMIC DNA]</scope>
    <source>
        <strain evidence="3 4">DSM 25532</strain>
    </source>
</reference>
<protein>
    <recommendedName>
        <fullName evidence="5">DUF1009 domain-containing protein</fullName>
    </recommendedName>
</protein>
<evidence type="ECO:0000313" key="3">
    <source>
        <dbReference type="EMBL" id="RBP47805.1"/>
    </source>
</evidence>
<comment type="caution">
    <text evidence="3">The sequence shown here is derived from an EMBL/GenBank/DDBJ whole genome shotgun (WGS) entry which is preliminary data.</text>
</comment>
<dbReference type="InterPro" id="IPR043167">
    <property type="entry name" value="LpxI_C_sf"/>
</dbReference>
<sequence length="274" mass="29714">MSLPSIALIAGSGVYPETFVSAARKAGVKRLVAAGFIDETRPDLERQVDAMAWFRVGQLSKMIKFFRKEGVKHAVMVGQIAPKNLFDLRPDLRTLMMLAKLKKRNAESLFGAIGDELKKDEIELLPATTFLEDYMPGVGHVAGPNPKDRRWEEAEYGFEIAKASSKLDIGQTVVVKKGTVLAVEAFEGTNECIKRGGTLGKGSATMVKVSKPNQDMRFDVPVIGPDTISNAAAAGVDVIAVEAGMTLILDQSEVFRRCAELKVSLLGMGEKKGE</sequence>
<evidence type="ECO:0000259" key="2">
    <source>
        <dbReference type="Pfam" id="PF17930"/>
    </source>
</evidence>
<proteinExistence type="predicted"/>
<dbReference type="InterPro" id="IPR053174">
    <property type="entry name" value="LpxI"/>
</dbReference>
<keyword evidence="4" id="KW-1185">Reference proteome</keyword>
<evidence type="ECO:0008006" key="5">
    <source>
        <dbReference type="Google" id="ProtNLM"/>
    </source>
</evidence>